<dbReference type="SUPFAM" id="SSF46955">
    <property type="entry name" value="Putative DNA-binding domain"/>
    <property type="match status" value="1"/>
</dbReference>
<organism evidence="14 15">
    <name type="scientific">Tateyamaria omphalii</name>
    <dbReference type="NCBI Taxonomy" id="299262"/>
    <lineage>
        <taxon>Bacteria</taxon>
        <taxon>Pseudomonadati</taxon>
        <taxon>Pseudomonadota</taxon>
        <taxon>Alphaproteobacteria</taxon>
        <taxon>Rhodobacterales</taxon>
        <taxon>Roseobacteraceae</taxon>
        <taxon>Tateyamaria</taxon>
    </lineage>
</organism>
<evidence type="ECO:0000256" key="1">
    <source>
        <dbReference type="ARBA" id="ARBA00004496"/>
    </source>
</evidence>
<evidence type="ECO:0000256" key="6">
    <source>
        <dbReference type="ARBA" id="ARBA00023008"/>
    </source>
</evidence>
<reference evidence="14 15" key="1">
    <citation type="submission" date="2017-01" db="EMBL/GenBank/DDBJ databases">
        <title>Complete genome of Tateyamaria omphalii DOK1-4 isolated from seawater in Dokdo.</title>
        <authorList>
            <person name="Kim J.H."/>
            <person name="Chi W.-J."/>
        </authorList>
    </citation>
    <scope>NUCLEOTIDE SEQUENCE [LARGE SCALE GENOMIC DNA]</scope>
    <source>
        <strain evidence="14 15">DOK1-4</strain>
    </source>
</reference>
<keyword evidence="5" id="KW-0479">Metal-binding</keyword>
<evidence type="ECO:0000256" key="8">
    <source>
        <dbReference type="ARBA" id="ARBA00023125"/>
    </source>
</evidence>
<keyword evidence="4" id="KW-0963">Cytoplasm</keyword>
<keyword evidence="8" id="KW-0238">DNA-binding</keyword>
<feature type="domain" description="HTH merR-type" evidence="13">
    <location>
        <begin position="1"/>
        <end position="68"/>
    </location>
</feature>
<comment type="subunit">
    <text evidence="2">Homodimer.</text>
</comment>
<keyword evidence="15" id="KW-1185">Reference proteome</keyword>
<evidence type="ECO:0000313" key="14">
    <source>
        <dbReference type="EMBL" id="APX10499.1"/>
    </source>
</evidence>
<comment type="subcellular location">
    <subcellularLocation>
        <location evidence="1">Cytoplasm</location>
    </subcellularLocation>
</comment>
<dbReference type="KEGG" id="tom:BWR18_01365"/>
<evidence type="ECO:0000313" key="15">
    <source>
        <dbReference type="Proteomes" id="UP000186336"/>
    </source>
</evidence>
<dbReference type="PANTHER" id="PTHR30204">
    <property type="entry name" value="REDOX-CYCLING DRUG-SENSING TRANSCRIPTIONAL ACTIVATOR SOXR"/>
    <property type="match status" value="1"/>
</dbReference>
<keyword evidence="6" id="KW-0186">Copper</keyword>
<dbReference type="InterPro" id="IPR009061">
    <property type="entry name" value="DNA-bd_dom_put_sf"/>
</dbReference>
<evidence type="ECO:0000259" key="13">
    <source>
        <dbReference type="PROSITE" id="PS50937"/>
    </source>
</evidence>
<accession>A0A1P8MRA0</accession>
<protein>
    <recommendedName>
        <fullName evidence="3">HTH-type transcriptional regulator CueR</fullName>
    </recommendedName>
    <alternativeName>
        <fullName evidence="12">Copper efflux regulator</fullName>
    </alternativeName>
    <alternativeName>
        <fullName evidence="11">Copper export regulator</fullName>
    </alternativeName>
</protein>
<dbReference type="PANTHER" id="PTHR30204:SF16">
    <property type="entry name" value="HTH-TYPE TRANSCRIPTIONAL REGULATOR CUER"/>
    <property type="match status" value="1"/>
</dbReference>
<evidence type="ECO:0000256" key="7">
    <source>
        <dbReference type="ARBA" id="ARBA00023015"/>
    </source>
</evidence>
<dbReference type="Pfam" id="PF09278">
    <property type="entry name" value="MerR-DNA-bind"/>
    <property type="match status" value="1"/>
</dbReference>
<evidence type="ECO:0000256" key="5">
    <source>
        <dbReference type="ARBA" id="ARBA00022723"/>
    </source>
</evidence>
<dbReference type="CDD" id="cd01108">
    <property type="entry name" value="HTH_CueR"/>
    <property type="match status" value="1"/>
</dbReference>
<dbReference type="PROSITE" id="PS50937">
    <property type="entry name" value="HTH_MERR_2"/>
    <property type="match status" value="1"/>
</dbReference>
<dbReference type="NCBIfam" id="TIGR02044">
    <property type="entry name" value="CueR"/>
    <property type="match status" value="1"/>
</dbReference>
<name>A0A1P8MRA0_9RHOB</name>
<dbReference type="InterPro" id="IPR015358">
    <property type="entry name" value="Tscrpt_reg_MerR_DNA-bd"/>
</dbReference>
<proteinExistence type="predicted"/>
<evidence type="ECO:0000256" key="11">
    <source>
        <dbReference type="ARBA" id="ARBA00031472"/>
    </source>
</evidence>
<sequence>MNISQAAEVTHLPAKTIRYYEDIGLISPDRGANGYRSFSDTHIHQLTFLARARALGFSVEDCRSLLALWEDRARASADVRKIAQEHLQAIETKIADLTAMRDTLSHLVQTCAGDDRPDCPILNKLSSSG</sequence>
<dbReference type="GO" id="GO:0005507">
    <property type="term" value="F:copper ion binding"/>
    <property type="evidence" value="ECO:0007669"/>
    <property type="project" value="InterPro"/>
</dbReference>
<dbReference type="AlphaFoldDB" id="A0A1P8MRA0"/>
<evidence type="ECO:0000256" key="9">
    <source>
        <dbReference type="ARBA" id="ARBA00023159"/>
    </source>
</evidence>
<dbReference type="Gene3D" id="1.10.1660.10">
    <property type="match status" value="1"/>
</dbReference>
<dbReference type="GO" id="GO:0005737">
    <property type="term" value="C:cytoplasm"/>
    <property type="evidence" value="ECO:0007669"/>
    <property type="project" value="UniProtKB-SubCell"/>
</dbReference>
<dbReference type="InterPro" id="IPR011789">
    <property type="entry name" value="CueR"/>
</dbReference>
<dbReference type="GO" id="GO:0003677">
    <property type="term" value="F:DNA binding"/>
    <property type="evidence" value="ECO:0007669"/>
    <property type="project" value="UniProtKB-KW"/>
</dbReference>
<keyword evidence="9" id="KW-0010">Activator</keyword>
<evidence type="ECO:0000256" key="4">
    <source>
        <dbReference type="ARBA" id="ARBA00022490"/>
    </source>
</evidence>
<keyword evidence="10" id="KW-0804">Transcription</keyword>
<dbReference type="InterPro" id="IPR047057">
    <property type="entry name" value="MerR_fam"/>
</dbReference>
<dbReference type="GO" id="GO:0003700">
    <property type="term" value="F:DNA-binding transcription factor activity"/>
    <property type="evidence" value="ECO:0007669"/>
    <property type="project" value="InterPro"/>
</dbReference>
<dbReference type="EMBL" id="CP019312">
    <property type="protein sequence ID" value="APX10499.1"/>
    <property type="molecule type" value="Genomic_DNA"/>
</dbReference>
<dbReference type="STRING" id="299262.BWR18_01365"/>
<dbReference type="Pfam" id="PF00376">
    <property type="entry name" value="MerR"/>
    <property type="match status" value="1"/>
</dbReference>
<dbReference type="OrthoDB" id="9802944at2"/>
<keyword evidence="7" id="KW-0805">Transcription regulation</keyword>
<evidence type="ECO:0000256" key="12">
    <source>
        <dbReference type="ARBA" id="ARBA00032335"/>
    </source>
</evidence>
<gene>
    <name evidence="14" type="ORF">BWR18_01365</name>
</gene>
<evidence type="ECO:0000256" key="10">
    <source>
        <dbReference type="ARBA" id="ARBA00023163"/>
    </source>
</evidence>
<evidence type="ECO:0000256" key="2">
    <source>
        <dbReference type="ARBA" id="ARBA00011738"/>
    </source>
</evidence>
<dbReference type="GO" id="GO:0045893">
    <property type="term" value="P:positive regulation of DNA-templated transcription"/>
    <property type="evidence" value="ECO:0007669"/>
    <property type="project" value="InterPro"/>
</dbReference>
<dbReference type="InterPro" id="IPR000551">
    <property type="entry name" value="MerR-type_HTH_dom"/>
</dbReference>
<dbReference type="Proteomes" id="UP000186336">
    <property type="component" value="Chromosome"/>
</dbReference>
<dbReference type="SMART" id="SM00422">
    <property type="entry name" value="HTH_MERR"/>
    <property type="match status" value="1"/>
</dbReference>
<dbReference type="RefSeq" id="WP_076626367.1">
    <property type="nucleotide sequence ID" value="NZ_CP019312.1"/>
</dbReference>
<evidence type="ECO:0000256" key="3">
    <source>
        <dbReference type="ARBA" id="ARBA00017250"/>
    </source>
</evidence>